<proteinExistence type="predicted"/>
<dbReference type="STRING" id="170623.SAMN04244579_03100"/>
<evidence type="ECO:0000313" key="3">
    <source>
        <dbReference type="Proteomes" id="UP000199005"/>
    </source>
</evidence>
<dbReference type="EMBL" id="FNYO01000038">
    <property type="protein sequence ID" value="SEJ09601.1"/>
    <property type="molecule type" value="Genomic_DNA"/>
</dbReference>
<dbReference type="EMBL" id="FNYQ01000115">
    <property type="protein sequence ID" value="SEJ48761.1"/>
    <property type="molecule type" value="Genomic_DNA"/>
</dbReference>
<sequence>MSSINRTAAHVADDALTAALCGEERVRWLGALMAAISLDLKHNNGRQAPDLADLGRHLADDFGSWHGLEVSNLLDELADKE</sequence>
<evidence type="ECO:0000313" key="1">
    <source>
        <dbReference type="EMBL" id="SEJ09601.1"/>
    </source>
</evidence>
<reference evidence="3 4" key="1">
    <citation type="submission" date="2016-10" db="EMBL/GenBank/DDBJ databases">
        <authorList>
            <person name="de Groot N.N."/>
        </authorList>
    </citation>
    <scope>NUCLEOTIDE SEQUENCE [LARGE SCALE GENOMIC DNA]</scope>
    <source>
        <strain evidence="1 3">DSM 1041</strain>
        <strain evidence="2 4">DSM 373</strain>
    </source>
</reference>
<organism evidence="1 3">
    <name type="scientific">Azotobacter beijerinckii</name>
    <dbReference type="NCBI Taxonomy" id="170623"/>
    <lineage>
        <taxon>Bacteria</taxon>
        <taxon>Pseudomonadati</taxon>
        <taxon>Pseudomonadota</taxon>
        <taxon>Gammaproteobacteria</taxon>
        <taxon>Pseudomonadales</taxon>
        <taxon>Pseudomonadaceae</taxon>
        <taxon>Azotobacter</taxon>
    </lineage>
</organism>
<name>A0A1H6VY47_9GAMM</name>
<dbReference type="RefSeq" id="WP_090735142.1">
    <property type="nucleotide sequence ID" value="NZ_FNYO01000038.1"/>
</dbReference>
<gene>
    <name evidence="2" type="ORF">SAMN04244572_04197</name>
    <name evidence="1" type="ORF">SAMN04244579_03100</name>
</gene>
<dbReference type="Proteomes" id="UP000199250">
    <property type="component" value="Unassembled WGS sequence"/>
</dbReference>
<evidence type="ECO:0000313" key="2">
    <source>
        <dbReference type="EMBL" id="SEJ48761.1"/>
    </source>
</evidence>
<dbReference type="OrthoDB" id="7009169at2"/>
<dbReference type="AlphaFoldDB" id="A0A1H6VY47"/>
<dbReference type="Proteomes" id="UP000199005">
    <property type="component" value="Unassembled WGS sequence"/>
</dbReference>
<accession>A0A1H6VY47</accession>
<evidence type="ECO:0000313" key="4">
    <source>
        <dbReference type="Proteomes" id="UP000199250"/>
    </source>
</evidence>
<protein>
    <submittedName>
        <fullName evidence="1">Uncharacterized protein</fullName>
    </submittedName>
</protein>